<dbReference type="InterPro" id="IPR006131">
    <property type="entry name" value="Asp_carbamoyltransf_Asp/Orn-bd"/>
</dbReference>
<evidence type="ECO:0000259" key="11">
    <source>
        <dbReference type="Pfam" id="PF00185"/>
    </source>
</evidence>
<dbReference type="PANTHER" id="PTHR45753:SF3">
    <property type="entry name" value="ORNITHINE TRANSCARBAMYLASE, MITOCHONDRIAL"/>
    <property type="match status" value="1"/>
</dbReference>
<evidence type="ECO:0000313" key="13">
    <source>
        <dbReference type="EMBL" id="MBB5325572.1"/>
    </source>
</evidence>
<comment type="similarity">
    <text evidence="4 10">Belongs to the aspartate/ornithine carbamoyltransferase superfamily. OTCase family.</text>
</comment>
<evidence type="ECO:0000256" key="10">
    <source>
        <dbReference type="HAMAP-Rule" id="MF_01109"/>
    </source>
</evidence>
<comment type="catalytic activity">
    <reaction evidence="9 10">
        <text>carbamoyl phosphate + L-ornithine = L-citrulline + phosphate + H(+)</text>
        <dbReference type="Rhea" id="RHEA:19513"/>
        <dbReference type="ChEBI" id="CHEBI:15378"/>
        <dbReference type="ChEBI" id="CHEBI:43474"/>
        <dbReference type="ChEBI" id="CHEBI:46911"/>
        <dbReference type="ChEBI" id="CHEBI:57743"/>
        <dbReference type="ChEBI" id="CHEBI:58228"/>
        <dbReference type="EC" id="2.1.3.3"/>
    </reaction>
</comment>
<feature type="domain" description="Aspartate/ornithine carbamoyltransferase carbamoyl-P binding" evidence="12">
    <location>
        <begin position="11"/>
        <end position="151"/>
    </location>
</feature>
<sequence length="314" mass="34599">MNTTMPSLKGKDLLTLIDFSSEQIHDLLALAVELKQKQQAGEMYTPLAGKTLAMIFEKPSTRTRVSFEVGMTQLGGHALYLNSNDLQIGRGETIADTARVLSQYVDAIMIRTFAHSKIEELAHYATIPVINGLTDDDHPCQALADLLTIYEVKKKLKGIKLVYVGDGNNVAHALMIAAAKVGMDCTVACPVGYEPKEQYVNEALKVAEQTGATITVTHSPEEAVQDADVIYTDVWTSMGQEQESKQRLAVFQPFQVNGQLAQYAKEDYMFLHCLPAHRGEEVTADVIDSDHSYVFQQAGNRLHVQKAILVSLLS</sequence>
<dbReference type="InterPro" id="IPR036901">
    <property type="entry name" value="Asp/Orn_carbamoylTrfase_sf"/>
</dbReference>
<evidence type="ECO:0000256" key="3">
    <source>
        <dbReference type="ARBA" id="ARBA00004975"/>
    </source>
</evidence>
<evidence type="ECO:0000256" key="2">
    <source>
        <dbReference type="ARBA" id="ARBA00004496"/>
    </source>
</evidence>
<organism evidence="13 14">
    <name type="scientific">Anoxybacteroides tepidamans</name>
    <dbReference type="NCBI Taxonomy" id="265948"/>
    <lineage>
        <taxon>Bacteria</taxon>
        <taxon>Bacillati</taxon>
        <taxon>Bacillota</taxon>
        <taxon>Bacilli</taxon>
        <taxon>Bacillales</taxon>
        <taxon>Anoxybacillaceae</taxon>
        <taxon>Anoxybacteroides</taxon>
    </lineage>
</organism>
<dbReference type="PANTHER" id="PTHR45753">
    <property type="entry name" value="ORNITHINE CARBAMOYLTRANSFERASE, MITOCHONDRIAL"/>
    <property type="match status" value="1"/>
</dbReference>
<feature type="binding site" evidence="10">
    <location>
        <begin position="60"/>
        <end position="63"/>
    </location>
    <ligand>
        <name>carbamoyl phosphate</name>
        <dbReference type="ChEBI" id="CHEBI:58228"/>
    </ligand>
</feature>
<dbReference type="InterPro" id="IPR006130">
    <property type="entry name" value="Asp/Orn_carbamoylTrfase"/>
</dbReference>
<dbReference type="PROSITE" id="PS00097">
    <property type="entry name" value="CARBAMOYLTRANSFERASE"/>
    <property type="match status" value="1"/>
</dbReference>
<dbReference type="SUPFAM" id="SSF53671">
    <property type="entry name" value="Aspartate/ornithine carbamoyltransferase"/>
    <property type="match status" value="1"/>
</dbReference>
<dbReference type="PRINTS" id="PR00102">
    <property type="entry name" value="OTCASE"/>
</dbReference>
<dbReference type="Pfam" id="PF02729">
    <property type="entry name" value="OTCace_N"/>
    <property type="match status" value="1"/>
</dbReference>
<dbReference type="HAMAP" id="MF_01109">
    <property type="entry name" value="OTCase"/>
    <property type="match status" value="1"/>
</dbReference>
<dbReference type="RefSeq" id="WP_183255230.1">
    <property type="nucleotide sequence ID" value="NZ_JACHEP010000017.1"/>
</dbReference>
<dbReference type="NCBIfam" id="NF001986">
    <property type="entry name" value="PRK00779.1"/>
    <property type="match status" value="1"/>
</dbReference>
<evidence type="ECO:0000256" key="5">
    <source>
        <dbReference type="ARBA" id="ARBA00013007"/>
    </source>
</evidence>
<dbReference type="Gene3D" id="3.40.50.1370">
    <property type="entry name" value="Aspartate/ornithine carbamoyltransferase"/>
    <property type="match status" value="2"/>
</dbReference>
<dbReference type="InterPro" id="IPR024904">
    <property type="entry name" value="OTCase_ArgI"/>
</dbReference>
<gene>
    <name evidence="13" type="ORF">HNQ34_002673</name>
</gene>
<dbReference type="EC" id="2.1.3.3" evidence="5 10"/>
<dbReference type="GO" id="GO:0005737">
    <property type="term" value="C:cytoplasm"/>
    <property type="evidence" value="ECO:0007669"/>
    <property type="project" value="UniProtKB-SubCell"/>
</dbReference>
<feature type="binding site" evidence="10">
    <location>
        <begin position="237"/>
        <end position="238"/>
    </location>
    <ligand>
        <name>L-ornithine</name>
        <dbReference type="ChEBI" id="CHEBI:46911"/>
    </ligand>
</feature>
<dbReference type="GO" id="GO:0016597">
    <property type="term" value="F:amino acid binding"/>
    <property type="evidence" value="ECO:0007669"/>
    <property type="project" value="InterPro"/>
</dbReference>
<feature type="binding site" evidence="10">
    <location>
        <position position="111"/>
    </location>
    <ligand>
        <name>carbamoyl phosphate</name>
        <dbReference type="ChEBI" id="CHEBI:58228"/>
    </ligand>
</feature>
<dbReference type="AlphaFoldDB" id="A0A7W8MVG0"/>
<dbReference type="FunFam" id="3.40.50.1370:FF:000008">
    <property type="entry name" value="Ornithine carbamoyltransferase"/>
    <property type="match status" value="1"/>
</dbReference>
<reference evidence="13 14" key="1">
    <citation type="submission" date="2020-08" db="EMBL/GenBank/DDBJ databases">
        <title>Genomic Encyclopedia of Type Strains, Phase IV (KMG-IV): sequencing the most valuable type-strain genomes for metagenomic binning, comparative biology and taxonomic classification.</title>
        <authorList>
            <person name="Goeker M."/>
        </authorList>
    </citation>
    <scope>NUCLEOTIDE SEQUENCE [LARGE SCALE GENOMIC DNA]</scope>
    <source>
        <strain evidence="13 14">DSM 16325</strain>
    </source>
</reference>
<dbReference type="FunFam" id="3.40.50.1370:FF:000016">
    <property type="entry name" value="Ornithine carbamoyltransferase"/>
    <property type="match status" value="1"/>
</dbReference>
<proteinExistence type="inferred from homology"/>
<feature type="domain" description="Aspartate/ornithine carbamoyltransferase Asp/Orn-binding" evidence="11">
    <location>
        <begin position="157"/>
        <end position="311"/>
    </location>
</feature>
<dbReference type="InterPro" id="IPR002292">
    <property type="entry name" value="Orn/put_carbamltrans"/>
</dbReference>
<evidence type="ECO:0000313" key="14">
    <source>
        <dbReference type="Proteomes" id="UP000520011"/>
    </source>
</evidence>
<evidence type="ECO:0000256" key="8">
    <source>
        <dbReference type="ARBA" id="ARBA00022679"/>
    </source>
</evidence>
<keyword evidence="14" id="KW-1185">Reference proteome</keyword>
<evidence type="ECO:0000256" key="6">
    <source>
        <dbReference type="ARBA" id="ARBA00016634"/>
    </source>
</evidence>
<dbReference type="NCBIfam" id="TIGR00658">
    <property type="entry name" value="orni_carb_tr"/>
    <property type="match status" value="1"/>
</dbReference>
<dbReference type="Proteomes" id="UP000520011">
    <property type="component" value="Unassembled WGS sequence"/>
</dbReference>
<evidence type="ECO:0000256" key="4">
    <source>
        <dbReference type="ARBA" id="ARBA00007805"/>
    </source>
</evidence>
<dbReference type="PRINTS" id="PR00100">
    <property type="entry name" value="AOTCASE"/>
</dbReference>
<evidence type="ECO:0000256" key="1">
    <source>
        <dbReference type="ARBA" id="ARBA00003822"/>
    </source>
</evidence>
<feature type="binding site" evidence="10">
    <location>
        <position position="169"/>
    </location>
    <ligand>
        <name>L-ornithine</name>
        <dbReference type="ChEBI" id="CHEBI:46911"/>
    </ligand>
</feature>
<feature type="binding site" evidence="10">
    <location>
        <begin position="273"/>
        <end position="274"/>
    </location>
    <ligand>
        <name>carbamoyl phosphate</name>
        <dbReference type="ChEBI" id="CHEBI:58228"/>
    </ligand>
</feature>
<feature type="binding site" evidence="10">
    <location>
        <position position="87"/>
    </location>
    <ligand>
        <name>carbamoyl phosphate</name>
        <dbReference type="ChEBI" id="CHEBI:58228"/>
    </ligand>
</feature>
<feature type="binding site" evidence="10">
    <location>
        <position position="233"/>
    </location>
    <ligand>
        <name>L-ornithine</name>
        <dbReference type="ChEBI" id="CHEBI:46911"/>
    </ligand>
</feature>
<evidence type="ECO:0000259" key="12">
    <source>
        <dbReference type="Pfam" id="PF02729"/>
    </source>
</evidence>
<comment type="subcellular location">
    <subcellularLocation>
        <location evidence="2 10">Cytoplasm</location>
    </subcellularLocation>
</comment>
<name>A0A7W8MVG0_9BACL</name>
<evidence type="ECO:0000256" key="9">
    <source>
        <dbReference type="ARBA" id="ARBA00048772"/>
    </source>
</evidence>
<keyword evidence="7 10" id="KW-0963">Cytoplasm</keyword>
<protein>
    <recommendedName>
        <fullName evidence="6 10">Ornithine carbamoyltransferase</fullName>
        <shortName evidence="10">OTCase</shortName>
        <ecNumber evidence="5 10">2.1.3.3</ecNumber>
    </recommendedName>
</protein>
<comment type="caution">
    <text evidence="13">The sequence shown here is derived from an EMBL/GenBank/DDBJ whole genome shotgun (WGS) entry which is preliminary data.</text>
</comment>
<accession>A0A7W8MVG0</accession>
<feature type="binding site" evidence="10">
    <location>
        <begin position="138"/>
        <end position="141"/>
    </location>
    <ligand>
        <name>carbamoyl phosphate</name>
        <dbReference type="ChEBI" id="CHEBI:58228"/>
    </ligand>
</feature>
<dbReference type="GO" id="GO:0019240">
    <property type="term" value="P:citrulline biosynthetic process"/>
    <property type="evidence" value="ECO:0007669"/>
    <property type="project" value="TreeGrafter"/>
</dbReference>
<dbReference type="InterPro" id="IPR006132">
    <property type="entry name" value="Asp/Orn_carbamoyltranf_P-bd"/>
</dbReference>
<dbReference type="GO" id="GO:0042450">
    <property type="term" value="P:L-arginine biosynthetic process via ornithine"/>
    <property type="evidence" value="ECO:0007669"/>
    <property type="project" value="UniProtKB-UniRule"/>
</dbReference>
<dbReference type="EMBL" id="JACHEP010000017">
    <property type="protein sequence ID" value="MBB5325572.1"/>
    <property type="molecule type" value="Genomic_DNA"/>
</dbReference>
<dbReference type="Pfam" id="PF00185">
    <property type="entry name" value="OTCace"/>
    <property type="match status" value="1"/>
</dbReference>
<comment type="function">
    <text evidence="1">Reversibly catalyzes the transfer of the carbamoyl group from carbamoyl phosphate (CP) to the N(epsilon) atom of ornithine (ORN) to produce L-citrulline.</text>
</comment>
<keyword evidence="8 10" id="KW-0808">Transferase</keyword>
<feature type="binding site" evidence="10">
    <location>
        <position position="301"/>
    </location>
    <ligand>
        <name>carbamoyl phosphate</name>
        <dbReference type="ChEBI" id="CHEBI:58228"/>
    </ligand>
</feature>
<dbReference type="GO" id="GO:0004585">
    <property type="term" value="F:ornithine carbamoyltransferase activity"/>
    <property type="evidence" value="ECO:0007669"/>
    <property type="project" value="UniProtKB-UniRule"/>
</dbReference>
<evidence type="ECO:0000256" key="7">
    <source>
        <dbReference type="ARBA" id="ARBA00022490"/>
    </source>
</evidence>
<comment type="pathway">
    <text evidence="3">Amino-acid biosynthesis; L-arginine biosynthesis; L-arginine from L-ornithine and carbamoyl phosphate: step 1/3.</text>
</comment>